<feature type="non-terminal residue" evidence="2">
    <location>
        <position position="158"/>
    </location>
</feature>
<proteinExistence type="predicted"/>
<evidence type="ECO:0000313" key="3">
    <source>
        <dbReference type="Proteomes" id="UP000244446"/>
    </source>
</evidence>
<dbReference type="AlphaFoldDB" id="A0A2T7G1V9"/>
<dbReference type="RefSeq" id="WP_133176265.1">
    <property type="nucleotide sequence ID" value="NZ_QCYH01000080.1"/>
</dbReference>
<reference evidence="2 3" key="1">
    <citation type="submission" date="2018-04" db="EMBL/GenBank/DDBJ databases">
        <title>Pelagivirga bohaiensis gen. nov., sp. nov., a bacterium isolated from the Bohai Sea.</title>
        <authorList>
            <person name="Ji X."/>
        </authorList>
    </citation>
    <scope>NUCLEOTIDE SEQUENCE [LARGE SCALE GENOMIC DNA]</scope>
    <source>
        <strain evidence="2 3">BH-SD19</strain>
    </source>
</reference>
<dbReference type="Proteomes" id="UP000244446">
    <property type="component" value="Unassembled WGS sequence"/>
</dbReference>
<name>A0A2T7G1V9_9RHOB</name>
<protein>
    <submittedName>
        <fullName evidence="2">Uncharacterized protein</fullName>
    </submittedName>
</protein>
<gene>
    <name evidence="2" type="ORF">DC366_19540</name>
</gene>
<dbReference type="EMBL" id="QCYH01000080">
    <property type="protein sequence ID" value="PVA08394.1"/>
    <property type="molecule type" value="Genomic_DNA"/>
</dbReference>
<organism evidence="2 3">
    <name type="scientific">Pelagivirga sediminicola</name>
    <dbReference type="NCBI Taxonomy" id="2170575"/>
    <lineage>
        <taxon>Bacteria</taxon>
        <taxon>Pseudomonadati</taxon>
        <taxon>Pseudomonadota</taxon>
        <taxon>Alphaproteobacteria</taxon>
        <taxon>Rhodobacterales</taxon>
        <taxon>Paracoccaceae</taxon>
        <taxon>Pelagivirga</taxon>
    </lineage>
</organism>
<accession>A0A2T7G1V9</accession>
<feature type="coiled-coil region" evidence="1">
    <location>
        <begin position="101"/>
        <end position="146"/>
    </location>
</feature>
<evidence type="ECO:0000313" key="2">
    <source>
        <dbReference type="EMBL" id="PVA08394.1"/>
    </source>
</evidence>
<dbReference type="PANTHER" id="PTHR47481">
    <property type="match status" value="1"/>
</dbReference>
<keyword evidence="1" id="KW-0175">Coiled coil</keyword>
<keyword evidence="3" id="KW-1185">Reference proteome</keyword>
<dbReference type="Pfam" id="PF14223">
    <property type="entry name" value="Retrotran_gag_2"/>
    <property type="match status" value="1"/>
</dbReference>
<dbReference type="PANTHER" id="PTHR47481:SF31">
    <property type="entry name" value="OS01G0873500 PROTEIN"/>
    <property type="match status" value="1"/>
</dbReference>
<evidence type="ECO:0000256" key="1">
    <source>
        <dbReference type="SAM" id="Coils"/>
    </source>
</evidence>
<sequence length="158" mass="18660">MSHDTKLEDKLEGDDNFRAWKYRIGLIVEENELESYVKEDIPIREDEEAKVLHKNNLVKAKRIIANSIKYHLIPHVSSLKTPKEMFDSLTKLFEGKNINRKMTLRNQLKNVKIQNEETMQSYFTRVSRIKEQLEAIEEDLENGEIVMTTLNGPRRSWD</sequence>
<comment type="caution">
    <text evidence="2">The sequence shown here is derived from an EMBL/GenBank/DDBJ whole genome shotgun (WGS) entry which is preliminary data.</text>
</comment>